<organism evidence="1">
    <name type="scientific">Siphoviridae sp. ctxvK3</name>
    <dbReference type="NCBI Taxonomy" id="2827975"/>
    <lineage>
        <taxon>Viruses</taxon>
        <taxon>Duplodnaviria</taxon>
        <taxon>Heunggongvirae</taxon>
        <taxon>Uroviricota</taxon>
        <taxon>Caudoviricetes</taxon>
    </lineage>
</organism>
<evidence type="ECO:0000313" key="1">
    <source>
        <dbReference type="EMBL" id="DAF49954.1"/>
    </source>
</evidence>
<accession>A0A8S5SH55</accession>
<name>A0A8S5SH55_9CAUD</name>
<dbReference type="EMBL" id="BK032591">
    <property type="protein sequence ID" value="DAF49954.1"/>
    <property type="molecule type" value="Genomic_DNA"/>
</dbReference>
<reference evidence="1" key="1">
    <citation type="journal article" date="2021" name="Proc. Natl. Acad. Sci. U.S.A.">
        <title>A Catalog of Tens of Thousands of Viruses from Human Metagenomes Reveals Hidden Associations with Chronic Diseases.</title>
        <authorList>
            <person name="Tisza M.J."/>
            <person name="Buck C.B."/>
        </authorList>
    </citation>
    <scope>NUCLEOTIDE SEQUENCE</scope>
    <source>
        <strain evidence="1">CtxvK3</strain>
    </source>
</reference>
<protein>
    <submittedName>
        <fullName evidence="1">Uncharacterized protein</fullName>
    </submittedName>
</protein>
<sequence length="202" mass="23692">MKINKKRRYSIVIAFVLCLGLFMPVNVYAFDNNIQYETTAKDLKKYKISKKDMKALYKVMKKLGVKKSLVTVTGHEGNVITTCYLYENYYTTTIKKGKVKLVNQDDYILYKNGEVYRKIPDQYIVDSDREFLVDTVQNAVNEKVGSQCTFSDYTEWYYRRAEDIFTVKSQAESNGQVYNFDVRINWDRMHSHPITVNSVTLQ</sequence>
<proteinExistence type="predicted"/>